<organism evidence="6 7">
    <name type="scientific">Fusarium sporotrichioides</name>
    <dbReference type="NCBI Taxonomy" id="5514"/>
    <lineage>
        <taxon>Eukaryota</taxon>
        <taxon>Fungi</taxon>
        <taxon>Dikarya</taxon>
        <taxon>Ascomycota</taxon>
        <taxon>Pezizomycotina</taxon>
        <taxon>Sordariomycetes</taxon>
        <taxon>Hypocreomycetidae</taxon>
        <taxon>Hypocreales</taxon>
        <taxon>Nectriaceae</taxon>
        <taxon>Fusarium</taxon>
    </lineage>
</organism>
<dbReference type="InterPro" id="IPR024794">
    <property type="entry name" value="Rbsml_eL15_core_dom_sf"/>
</dbReference>
<evidence type="ECO:0000313" key="7">
    <source>
        <dbReference type="Proteomes" id="UP000266152"/>
    </source>
</evidence>
<evidence type="ECO:0000313" key="6">
    <source>
        <dbReference type="EMBL" id="RGP61635.1"/>
    </source>
</evidence>
<evidence type="ECO:0000256" key="1">
    <source>
        <dbReference type="ARBA" id="ARBA00006857"/>
    </source>
</evidence>
<evidence type="ECO:0000256" key="4">
    <source>
        <dbReference type="RuleBase" id="RU000663"/>
    </source>
</evidence>
<sequence length="460" mass="52307">MAPQTRKRKVSATESNDPKDTPPKKTTRAPRKSAPKAAAARKGKTAANKQGGFMANGQTVQQGSEAKKQVQKQGSDLVKEIDNELKTRIVQVDRDALMKELSPDLVTVLPWVHSAPASADKTQTYPQLLLKALDDLQNHVGAYEKTVNQDTGIRAPNHMRWVQDAKDLEDMSQHGLQMATKMINHIVMPNLCELPTKPAESDSGVEEVAWELIEEALPRDGESKDVWGKIAQGHVKALTEVLKVLPVEEEDLDQAAKMGALKYVEELQKKKQSDVVAFLLRVRCWELRQLNVIHRASRPSRLDKARRLGYKAKQGYVIYRVRVRRGGRKRPAPKGATYGKPTNQGINQLKYQRSLKATAEERVGRRCANLRVLNSYWINQDSTYKYYEVILVDPQHKAIRIDPRINWIVNPVHKHREARGLTATGKKSRGLNKGHRYNKTKAGRRKTWKRHNTLSLWRYR</sequence>
<protein>
    <recommendedName>
        <fullName evidence="4">Ribosomal protein L15</fullName>
    </recommendedName>
</protein>
<dbReference type="GO" id="GO:0003723">
    <property type="term" value="F:RNA binding"/>
    <property type="evidence" value="ECO:0007669"/>
    <property type="project" value="TreeGrafter"/>
</dbReference>
<name>A0A395RNH5_FUSSP</name>
<dbReference type="AlphaFoldDB" id="A0A395RNH5"/>
<feature type="compositionally biased region" description="Basic residues" evidence="5">
    <location>
        <begin position="25"/>
        <end position="44"/>
    </location>
</feature>
<dbReference type="PROSITE" id="PS01194">
    <property type="entry name" value="RIBOSOMAL_L15E"/>
    <property type="match status" value="1"/>
</dbReference>
<dbReference type="SUPFAM" id="SSF54189">
    <property type="entry name" value="Ribosomal proteins S24e, L23 and L15e"/>
    <property type="match status" value="1"/>
</dbReference>
<keyword evidence="2 4" id="KW-0689">Ribosomal protein</keyword>
<evidence type="ECO:0000256" key="3">
    <source>
        <dbReference type="ARBA" id="ARBA00023274"/>
    </source>
</evidence>
<proteinExistence type="inferred from homology"/>
<dbReference type="InterPro" id="IPR000439">
    <property type="entry name" value="Ribosomal_eL15"/>
</dbReference>
<comment type="caution">
    <text evidence="6">The sequence shown here is derived from an EMBL/GenBank/DDBJ whole genome shotgun (WGS) entry which is preliminary data.</text>
</comment>
<dbReference type="Gene3D" id="3.40.1120.10">
    <property type="entry name" value="Ribosomal protein l15e"/>
    <property type="match status" value="1"/>
</dbReference>
<dbReference type="STRING" id="5514.A0A395RNH5"/>
<evidence type="ECO:0000256" key="2">
    <source>
        <dbReference type="ARBA" id="ARBA00022980"/>
    </source>
</evidence>
<dbReference type="InterPro" id="IPR020925">
    <property type="entry name" value="Ribosomal_eL15_CS"/>
</dbReference>
<feature type="compositionally biased region" description="Basic residues" evidence="5">
    <location>
        <begin position="426"/>
        <end position="444"/>
    </location>
</feature>
<feature type="compositionally biased region" description="Basic residues" evidence="5">
    <location>
        <begin position="1"/>
        <end position="10"/>
    </location>
</feature>
<dbReference type="GO" id="GO:0002181">
    <property type="term" value="P:cytoplasmic translation"/>
    <property type="evidence" value="ECO:0007669"/>
    <property type="project" value="TreeGrafter"/>
</dbReference>
<dbReference type="Proteomes" id="UP000266152">
    <property type="component" value="Unassembled WGS sequence"/>
</dbReference>
<dbReference type="SMART" id="SM01384">
    <property type="entry name" value="Ribosomal_L15e"/>
    <property type="match status" value="1"/>
</dbReference>
<dbReference type="FunFam" id="3.40.1120.10:FF:000001">
    <property type="entry name" value="Ribosomal protein L15"/>
    <property type="match status" value="1"/>
</dbReference>
<comment type="similarity">
    <text evidence="1 4">Belongs to the eukaryotic ribosomal protein eL15 family.</text>
</comment>
<gene>
    <name evidence="6" type="ORF">FSPOR_9836</name>
</gene>
<dbReference type="NCBIfam" id="NF003269">
    <property type="entry name" value="PRK04243.1"/>
    <property type="match status" value="1"/>
</dbReference>
<evidence type="ECO:0000256" key="5">
    <source>
        <dbReference type="SAM" id="MobiDB-lite"/>
    </source>
</evidence>
<dbReference type="EMBL" id="PXOF01000161">
    <property type="protein sequence ID" value="RGP61635.1"/>
    <property type="molecule type" value="Genomic_DNA"/>
</dbReference>
<dbReference type="PANTHER" id="PTHR11847">
    <property type="entry name" value="RIBOSOMAL PROTEIN L15"/>
    <property type="match status" value="1"/>
</dbReference>
<dbReference type="GO" id="GO:0022625">
    <property type="term" value="C:cytosolic large ribosomal subunit"/>
    <property type="evidence" value="ECO:0007669"/>
    <property type="project" value="TreeGrafter"/>
</dbReference>
<keyword evidence="7" id="KW-1185">Reference proteome</keyword>
<reference evidence="6 7" key="1">
    <citation type="journal article" date="2018" name="PLoS Pathog.">
        <title>Evolution of structural diversity of trichothecenes, a family of toxins produced by plant pathogenic and entomopathogenic fungi.</title>
        <authorList>
            <person name="Proctor R.H."/>
            <person name="McCormick S.P."/>
            <person name="Kim H.S."/>
            <person name="Cardoza R.E."/>
            <person name="Stanley A.M."/>
            <person name="Lindo L."/>
            <person name="Kelly A."/>
            <person name="Brown D.W."/>
            <person name="Lee T."/>
            <person name="Vaughan M.M."/>
            <person name="Alexander N.J."/>
            <person name="Busman M."/>
            <person name="Gutierrez S."/>
        </authorList>
    </citation>
    <scope>NUCLEOTIDE SEQUENCE [LARGE SCALE GENOMIC DNA]</scope>
    <source>
        <strain evidence="6 7">NRRL 3299</strain>
    </source>
</reference>
<dbReference type="PANTHER" id="PTHR11847:SF4">
    <property type="entry name" value="LARGE RIBOSOMAL SUBUNIT PROTEIN EL15"/>
    <property type="match status" value="1"/>
</dbReference>
<dbReference type="Pfam" id="PF00827">
    <property type="entry name" value="Ribosomal_L15e"/>
    <property type="match status" value="1"/>
</dbReference>
<accession>A0A395RNH5</accession>
<keyword evidence="3 4" id="KW-0687">Ribonucleoprotein</keyword>
<feature type="region of interest" description="Disordered" evidence="5">
    <location>
        <begin position="1"/>
        <end position="54"/>
    </location>
</feature>
<dbReference type="GO" id="GO:0003735">
    <property type="term" value="F:structural constituent of ribosome"/>
    <property type="evidence" value="ECO:0007669"/>
    <property type="project" value="InterPro"/>
</dbReference>
<dbReference type="InterPro" id="IPR012678">
    <property type="entry name" value="Ribosomal_uL23/eL15/eS24_sf"/>
</dbReference>
<feature type="region of interest" description="Disordered" evidence="5">
    <location>
        <begin position="424"/>
        <end position="444"/>
    </location>
</feature>